<dbReference type="CDD" id="cd22362">
    <property type="entry name" value="TnsA_endonuclease-like"/>
    <property type="match status" value="1"/>
</dbReference>
<dbReference type="InterPro" id="IPR014833">
    <property type="entry name" value="TnsA_N"/>
</dbReference>
<reference evidence="4" key="1">
    <citation type="journal article" date="2010" name="PLoS ONE">
        <title>The complete genome sequence of Cupriavidus metallidurans strain CH34, a master survivalist in harsh and anthropogenic environments.</title>
        <authorList>
            <person name="Janssen P.J."/>
            <person name="Van Houdt R."/>
            <person name="Moors H."/>
            <person name="Monsieurs P."/>
            <person name="Morin N."/>
            <person name="Michaux A."/>
            <person name="Benotmane M.A."/>
            <person name="Leys N."/>
            <person name="Vallaeys T."/>
            <person name="Lapidus A."/>
            <person name="Monchy S."/>
            <person name="Medigue C."/>
            <person name="Taghavi S."/>
            <person name="McCorkle S."/>
            <person name="Dunn J."/>
            <person name="van der Lelie D."/>
            <person name="Mergeay M."/>
        </authorList>
    </citation>
    <scope>NUCLEOTIDE SEQUENCE [LARGE SCALE GENOMIC DNA]</scope>
    <source>
        <strain evidence="4">ATCC 43123 / DSM 2839 / NBRC 102507 / CH34</strain>
    </source>
</reference>
<organism evidence="3 4">
    <name type="scientific">Cupriavidus metallidurans (strain ATCC 43123 / DSM 2839 / NBRC 102507 / CH34)</name>
    <name type="common">Ralstonia metallidurans</name>
    <dbReference type="NCBI Taxonomy" id="266264"/>
    <lineage>
        <taxon>Bacteria</taxon>
        <taxon>Pseudomonadati</taxon>
        <taxon>Pseudomonadota</taxon>
        <taxon>Betaproteobacteria</taxon>
        <taxon>Burkholderiales</taxon>
        <taxon>Burkholderiaceae</taxon>
        <taxon>Cupriavidus</taxon>
    </lineage>
</organism>
<protein>
    <submittedName>
        <fullName evidence="3">Transposase Tn7-like proteinA</fullName>
    </submittedName>
</protein>
<proteinExistence type="predicted"/>
<dbReference type="Proteomes" id="UP000002429">
    <property type="component" value="Plasmid megaplasmid"/>
</dbReference>
<sequence>MHATKASPGFEQLSELDLTKKSQDLSAVAKRLLNPAVSGRAKGKEVIRTRKAGVWSPFEMNPQKLERFLREGRGMGSGNAYRPWIQVNDFSSLGRVHRTSSALTGYRTHHLLSDNEYYAYLEAWWDEEMLDIREQYPLLPVALTCGIAAELGFRHPYSTKYRLAIPLTTDLLLVRKRGLEAVAVVEDAHYEEQRTEEKLAIAEEFWRRRGVPTRVALSSTLKVQRSRNLHWIYQARRAPTERPYAPGANPLHDCLVGQVEGGPMSFWELAFRADLALCLPMGTSIAAIRWLLAERVLSTDIDDGDITKDCEIFVRSK</sequence>
<dbReference type="Pfam" id="PF08721">
    <property type="entry name" value="Tn7_Tnp_TnsA_C"/>
    <property type="match status" value="1"/>
</dbReference>
<keyword evidence="3" id="KW-0614">Plasmid</keyword>
<dbReference type="GO" id="GO:0003676">
    <property type="term" value="F:nucleic acid binding"/>
    <property type="evidence" value="ECO:0007669"/>
    <property type="project" value="InterPro"/>
</dbReference>
<dbReference type="EMBL" id="CP000353">
    <property type="protein sequence ID" value="ABF12318.1"/>
    <property type="molecule type" value="Genomic_DNA"/>
</dbReference>
<feature type="domain" description="TnsA endonuclease C-terminal" evidence="1">
    <location>
        <begin position="223"/>
        <end position="301"/>
    </location>
</feature>
<evidence type="ECO:0000313" key="4">
    <source>
        <dbReference type="Proteomes" id="UP000002429"/>
    </source>
</evidence>
<dbReference type="InterPro" id="IPR011856">
    <property type="entry name" value="tRNA_endonuc-like_dom_sf"/>
</dbReference>
<dbReference type="InterPro" id="IPR011335">
    <property type="entry name" value="Restrct_endonuc-II-like"/>
</dbReference>
<evidence type="ECO:0000313" key="3">
    <source>
        <dbReference type="EMBL" id="ABF12318.1"/>
    </source>
</evidence>
<feature type="domain" description="TnsA endonuclease N-terminal" evidence="2">
    <location>
        <begin position="126"/>
        <end position="215"/>
    </location>
</feature>
<dbReference type="AlphaFoldDB" id="Q1LC08"/>
<name>Q1LC08_CUPMC</name>
<dbReference type="KEGG" id="rme:Rmet_5459"/>
<accession>Q1LC08</accession>
<dbReference type="SUPFAM" id="SSF52980">
    <property type="entry name" value="Restriction endonuclease-like"/>
    <property type="match status" value="1"/>
</dbReference>
<keyword evidence="4" id="KW-1185">Reference proteome</keyword>
<evidence type="ECO:0000259" key="1">
    <source>
        <dbReference type="Pfam" id="PF08721"/>
    </source>
</evidence>
<dbReference type="eggNOG" id="ENOG502Z9E1">
    <property type="taxonomic scope" value="Bacteria"/>
</dbReference>
<dbReference type="Gene3D" id="3.40.1350.10">
    <property type="match status" value="1"/>
</dbReference>
<evidence type="ECO:0000259" key="2">
    <source>
        <dbReference type="Pfam" id="PF08722"/>
    </source>
</evidence>
<geneLocation type="plasmid" evidence="3 4">
    <name>megaplasmid</name>
</geneLocation>
<dbReference type="HOGENOM" id="CLU_076083_0_1_4"/>
<dbReference type="Pfam" id="PF08722">
    <property type="entry name" value="Tn7_TnsA-like_N"/>
    <property type="match status" value="1"/>
</dbReference>
<gene>
    <name evidence="3" type="primary">tnsA</name>
    <name evidence="3" type="ordered locus">Rmet_5459</name>
</gene>
<dbReference type="InterPro" id="IPR014832">
    <property type="entry name" value="TnsA_C"/>
</dbReference>